<feature type="non-terminal residue" evidence="1">
    <location>
        <position position="1"/>
    </location>
</feature>
<proteinExistence type="predicted"/>
<reference evidence="1 2" key="1">
    <citation type="journal article" date="2021" name="BMC Genomics">
        <title>Datura genome reveals duplications of psychoactive alkaloid biosynthetic genes and high mutation rate following tissue culture.</title>
        <authorList>
            <person name="Rajewski A."/>
            <person name="Carter-House D."/>
            <person name="Stajich J."/>
            <person name="Litt A."/>
        </authorList>
    </citation>
    <scope>NUCLEOTIDE SEQUENCE [LARGE SCALE GENOMIC DNA]</scope>
    <source>
        <strain evidence="1">AR-01</strain>
    </source>
</reference>
<accession>A0ABS8WSY9</accession>
<name>A0ABS8WSY9_DATST</name>
<gene>
    <name evidence="1" type="ORF">HAX54_001670</name>
</gene>
<comment type="caution">
    <text evidence="1">The sequence shown here is derived from an EMBL/GenBank/DDBJ whole genome shotgun (WGS) entry which is preliminary data.</text>
</comment>
<evidence type="ECO:0000313" key="1">
    <source>
        <dbReference type="EMBL" id="MCE3215281.1"/>
    </source>
</evidence>
<evidence type="ECO:0000313" key="2">
    <source>
        <dbReference type="Proteomes" id="UP000823775"/>
    </source>
</evidence>
<sequence>MAIPSAFITNKKSLEIRMKNSESVLLFPFDFVKVHHKRIGWWELVEGGSLACGNLSCGQLN</sequence>
<dbReference type="Proteomes" id="UP000823775">
    <property type="component" value="Unassembled WGS sequence"/>
</dbReference>
<protein>
    <submittedName>
        <fullName evidence="1">Uncharacterized protein</fullName>
    </submittedName>
</protein>
<dbReference type="EMBL" id="JACEIK010010669">
    <property type="protein sequence ID" value="MCE3215281.1"/>
    <property type="molecule type" value="Genomic_DNA"/>
</dbReference>
<organism evidence="1 2">
    <name type="scientific">Datura stramonium</name>
    <name type="common">Jimsonweed</name>
    <name type="synonym">Common thornapple</name>
    <dbReference type="NCBI Taxonomy" id="4076"/>
    <lineage>
        <taxon>Eukaryota</taxon>
        <taxon>Viridiplantae</taxon>
        <taxon>Streptophyta</taxon>
        <taxon>Embryophyta</taxon>
        <taxon>Tracheophyta</taxon>
        <taxon>Spermatophyta</taxon>
        <taxon>Magnoliopsida</taxon>
        <taxon>eudicotyledons</taxon>
        <taxon>Gunneridae</taxon>
        <taxon>Pentapetalae</taxon>
        <taxon>asterids</taxon>
        <taxon>lamiids</taxon>
        <taxon>Solanales</taxon>
        <taxon>Solanaceae</taxon>
        <taxon>Solanoideae</taxon>
        <taxon>Datureae</taxon>
        <taxon>Datura</taxon>
    </lineage>
</organism>
<keyword evidence="2" id="KW-1185">Reference proteome</keyword>